<evidence type="ECO:0000313" key="2">
    <source>
        <dbReference type="Proteomes" id="UP001213681"/>
    </source>
</evidence>
<dbReference type="Gene3D" id="3.10.330.20">
    <property type="match status" value="1"/>
</dbReference>
<sequence length="140" mass="15691">MARLLHSLRRVFGLSTSSTTTTASAAGSLRTRSIDTDFSIFREGDRAVLHQKQPQLTKPLKRGDKTHLRRGHVAHDNIIGSRVWDAASLTGPDVRLSLPTLEEYVALTPRLVTPVWAYDHEPRPPAQLLTPDRSIRMMET</sequence>
<protein>
    <submittedName>
        <fullName evidence="1">Uncharacterized protein</fullName>
    </submittedName>
</protein>
<dbReference type="EMBL" id="JAPVEA010000005">
    <property type="protein sequence ID" value="KAJ5454446.1"/>
    <property type="molecule type" value="Genomic_DNA"/>
</dbReference>
<dbReference type="RefSeq" id="XP_056767402.1">
    <property type="nucleotide sequence ID" value="XM_056908784.1"/>
</dbReference>
<proteinExistence type="predicted"/>
<name>A0AAD6C8T6_9EURO</name>
<reference evidence="1" key="2">
    <citation type="journal article" date="2023" name="IMA Fungus">
        <title>Comparative genomic study of the Penicillium genus elucidates a diverse pangenome and 15 lateral gene transfer events.</title>
        <authorList>
            <person name="Petersen C."/>
            <person name="Sorensen T."/>
            <person name="Nielsen M.R."/>
            <person name="Sondergaard T.E."/>
            <person name="Sorensen J.L."/>
            <person name="Fitzpatrick D.A."/>
            <person name="Frisvad J.C."/>
            <person name="Nielsen K.L."/>
        </authorList>
    </citation>
    <scope>NUCLEOTIDE SEQUENCE</scope>
    <source>
        <strain evidence="1">IBT 16125</strain>
    </source>
</reference>
<gene>
    <name evidence="1" type="ORF">N7458_005402</name>
</gene>
<dbReference type="GeneID" id="81599027"/>
<evidence type="ECO:0000313" key="1">
    <source>
        <dbReference type="EMBL" id="KAJ5454446.1"/>
    </source>
</evidence>
<dbReference type="Proteomes" id="UP001213681">
    <property type="component" value="Unassembled WGS sequence"/>
</dbReference>
<dbReference type="AlphaFoldDB" id="A0AAD6C8T6"/>
<reference evidence="1" key="1">
    <citation type="submission" date="2022-12" db="EMBL/GenBank/DDBJ databases">
        <authorList>
            <person name="Petersen C."/>
        </authorList>
    </citation>
    <scope>NUCLEOTIDE SEQUENCE</scope>
    <source>
        <strain evidence="1">IBT 16125</strain>
    </source>
</reference>
<keyword evidence="2" id="KW-1185">Reference proteome</keyword>
<organism evidence="1 2">
    <name type="scientific">Penicillium daleae</name>
    <dbReference type="NCBI Taxonomy" id="63821"/>
    <lineage>
        <taxon>Eukaryota</taxon>
        <taxon>Fungi</taxon>
        <taxon>Dikarya</taxon>
        <taxon>Ascomycota</taxon>
        <taxon>Pezizomycotina</taxon>
        <taxon>Eurotiomycetes</taxon>
        <taxon>Eurotiomycetidae</taxon>
        <taxon>Eurotiales</taxon>
        <taxon>Aspergillaceae</taxon>
        <taxon>Penicillium</taxon>
    </lineage>
</organism>
<comment type="caution">
    <text evidence="1">The sequence shown here is derived from an EMBL/GenBank/DDBJ whole genome shotgun (WGS) entry which is preliminary data.</text>
</comment>
<dbReference type="Pfam" id="PF14801">
    <property type="entry name" value="TrmI-like_N"/>
    <property type="match status" value="1"/>
</dbReference>
<accession>A0AAD6C8T6</accession>